<dbReference type="Proteomes" id="UP001595075">
    <property type="component" value="Unassembled WGS sequence"/>
</dbReference>
<dbReference type="EMBL" id="JAZHXI010000012">
    <property type="protein sequence ID" value="KAL2065689.1"/>
    <property type="molecule type" value="Genomic_DNA"/>
</dbReference>
<feature type="compositionally biased region" description="Basic residues" evidence="1">
    <location>
        <begin position="1"/>
        <end position="15"/>
    </location>
</feature>
<keyword evidence="3" id="KW-1185">Reference proteome</keyword>
<evidence type="ECO:0000313" key="3">
    <source>
        <dbReference type="Proteomes" id="UP001595075"/>
    </source>
</evidence>
<reference evidence="2 3" key="1">
    <citation type="journal article" date="2024" name="Commun. Biol.">
        <title>Comparative genomic analysis of thermophilic fungi reveals convergent evolutionary adaptations and gene losses.</title>
        <authorList>
            <person name="Steindorff A.S."/>
            <person name="Aguilar-Pontes M.V."/>
            <person name="Robinson A.J."/>
            <person name="Andreopoulos B."/>
            <person name="LaButti K."/>
            <person name="Kuo A."/>
            <person name="Mondo S."/>
            <person name="Riley R."/>
            <person name="Otillar R."/>
            <person name="Haridas S."/>
            <person name="Lipzen A."/>
            <person name="Grimwood J."/>
            <person name="Schmutz J."/>
            <person name="Clum A."/>
            <person name="Reid I.D."/>
            <person name="Moisan M.C."/>
            <person name="Butler G."/>
            <person name="Nguyen T.T.M."/>
            <person name="Dewar K."/>
            <person name="Conant G."/>
            <person name="Drula E."/>
            <person name="Henrissat B."/>
            <person name="Hansel C."/>
            <person name="Singer S."/>
            <person name="Hutchinson M.I."/>
            <person name="de Vries R.P."/>
            <person name="Natvig D.O."/>
            <person name="Powell A.J."/>
            <person name="Tsang A."/>
            <person name="Grigoriev I.V."/>
        </authorList>
    </citation>
    <scope>NUCLEOTIDE SEQUENCE [LARGE SCALE GENOMIC DNA]</scope>
    <source>
        <strain evidence="2 3">CBS 494.80</strain>
    </source>
</reference>
<feature type="region of interest" description="Disordered" evidence="1">
    <location>
        <begin position="1"/>
        <end position="41"/>
    </location>
</feature>
<name>A0ABR4C8U8_9HELO</name>
<comment type="caution">
    <text evidence="2">The sequence shown here is derived from an EMBL/GenBank/DDBJ whole genome shotgun (WGS) entry which is preliminary data.</text>
</comment>
<feature type="compositionally biased region" description="Polar residues" evidence="1">
    <location>
        <begin position="16"/>
        <end position="26"/>
    </location>
</feature>
<proteinExistence type="predicted"/>
<protein>
    <submittedName>
        <fullName evidence="2">Uncharacterized protein</fullName>
    </submittedName>
</protein>
<gene>
    <name evidence="2" type="ORF">VTL71DRAFT_3359</name>
</gene>
<evidence type="ECO:0000313" key="2">
    <source>
        <dbReference type="EMBL" id="KAL2065689.1"/>
    </source>
</evidence>
<sequence length="95" mass="10701">MSGKRKVLAQHRNRNRSTAQNRQSDASPFRSDADSAAGLSSKFENLRNHQIRSREYGIQREDNSLRVQVAMRGLWLSGEIWGKAAKKSSQFGPGQ</sequence>
<accession>A0ABR4C8U8</accession>
<organism evidence="2 3">
    <name type="scientific">Oculimacula yallundae</name>
    <dbReference type="NCBI Taxonomy" id="86028"/>
    <lineage>
        <taxon>Eukaryota</taxon>
        <taxon>Fungi</taxon>
        <taxon>Dikarya</taxon>
        <taxon>Ascomycota</taxon>
        <taxon>Pezizomycotina</taxon>
        <taxon>Leotiomycetes</taxon>
        <taxon>Helotiales</taxon>
        <taxon>Ploettnerulaceae</taxon>
        <taxon>Oculimacula</taxon>
    </lineage>
</organism>
<evidence type="ECO:0000256" key="1">
    <source>
        <dbReference type="SAM" id="MobiDB-lite"/>
    </source>
</evidence>